<evidence type="ECO:0000313" key="2">
    <source>
        <dbReference type="EMBL" id="OQD89459.1"/>
    </source>
</evidence>
<gene>
    <name evidence="2" type="ORF">PENANT_c002G07502</name>
</gene>
<dbReference type="AlphaFoldDB" id="A0A1V6QJN5"/>
<evidence type="ECO:0000256" key="1">
    <source>
        <dbReference type="SAM" id="Phobius"/>
    </source>
</evidence>
<keyword evidence="1" id="KW-0472">Membrane</keyword>
<reference evidence="3" key="1">
    <citation type="journal article" date="2017" name="Nat. Microbiol.">
        <title>Global analysis of biosynthetic gene clusters reveals vast potential of secondary metabolite production in Penicillium species.</title>
        <authorList>
            <person name="Nielsen J.C."/>
            <person name="Grijseels S."/>
            <person name="Prigent S."/>
            <person name="Ji B."/>
            <person name="Dainat J."/>
            <person name="Nielsen K.F."/>
            <person name="Frisvad J.C."/>
            <person name="Workman M."/>
            <person name="Nielsen J."/>
        </authorList>
    </citation>
    <scope>NUCLEOTIDE SEQUENCE [LARGE SCALE GENOMIC DNA]</scope>
    <source>
        <strain evidence="3">IBT 31811</strain>
    </source>
</reference>
<keyword evidence="1" id="KW-0812">Transmembrane</keyword>
<comment type="caution">
    <text evidence="2">The sequence shown here is derived from an EMBL/GenBank/DDBJ whole genome shotgun (WGS) entry which is preliminary data.</text>
</comment>
<name>A0A1V6QJN5_9EURO</name>
<organism evidence="2 3">
    <name type="scientific">Penicillium antarcticum</name>
    <dbReference type="NCBI Taxonomy" id="416450"/>
    <lineage>
        <taxon>Eukaryota</taxon>
        <taxon>Fungi</taxon>
        <taxon>Dikarya</taxon>
        <taxon>Ascomycota</taxon>
        <taxon>Pezizomycotina</taxon>
        <taxon>Eurotiomycetes</taxon>
        <taxon>Eurotiomycetidae</taxon>
        <taxon>Eurotiales</taxon>
        <taxon>Aspergillaceae</taxon>
        <taxon>Penicillium</taxon>
    </lineage>
</organism>
<dbReference type="EMBL" id="MDYN01000002">
    <property type="protein sequence ID" value="OQD89459.1"/>
    <property type="molecule type" value="Genomic_DNA"/>
</dbReference>
<evidence type="ECO:0000313" key="3">
    <source>
        <dbReference type="Proteomes" id="UP000191672"/>
    </source>
</evidence>
<proteinExistence type="predicted"/>
<protein>
    <submittedName>
        <fullName evidence="2">Uncharacterized protein</fullName>
    </submittedName>
</protein>
<feature type="transmembrane region" description="Helical" evidence="1">
    <location>
        <begin position="38"/>
        <end position="59"/>
    </location>
</feature>
<feature type="transmembrane region" description="Helical" evidence="1">
    <location>
        <begin position="97"/>
        <end position="116"/>
    </location>
</feature>
<keyword evidence="1" id="KW-1133">Transmembrane helix</keyword>
<feature type="transmembrane region" description="Helical" evidence="1">
    <location>
        <begin position="12"/>
        <end position="32"/>
    </location>
</feature>
<sequence length="172" mass="18905">MSARRYEEAEASILGVYALVLVFAGASTKRFVPGFLAVTYMSGIIRGLAILGLGLECLLRFTGKHELKISFIPIYIPNYNRNRNYNYHPNPRTKMKANILIVLATLTASILATPTANGEASEIFERSGSCYHPSSCSRSWAGKCEDYCGKRGFSHMTGDGCGWLAKKCCCSK</sequence>
<dbReference type="STRING" id="416450.A0A1V6QJN5"/>
<dbReference type="Proteomes" id="UP000191672">
    <property type="component" value="Unassembled WGS sequence"/>
</dbReference>
<accession>A0A1V6QJN5</accession>
<keyword evidence="3" id="KW-1185">Reference proteome</keyword>